<feature type="transmembrane region" description="Helical" evidence="11">
    <location>
        <begin position="230"/>
        <end position="257"/>
    </location>
</feature>
<evidence type="ECO:0000256" key="7">
    <source>
        <dbReference type="ARBA" id="ARBA00023040"/>
    </source>
</evidence>
<feature type="transmembrane region" description="Helical" evidence="11">
    <location>
        <begin position="85"/>
        <end position="103"/>
    </location>
</feature>
<dbReference type="PANTHER" id="PTHR24062">
    <property type="entry name" value="VOMERONASAL TYPE-1 RECEPTOR"/>
    <property type="match status" value="1"/>
</dbReference>
<evidence type="ECO:0000256" key="4">
    <source>
        <dbReference type="ARBA" id="ARBA00022507"/>
    </source>
</evidence>
<dbReference type="InterPro" id="IPR004072">
    <property type="entry name" value="Vmron_rcpt_1"/>
</dbReference>
<keyword evidence="8 11" id="KW-0472">Membrane</keyword>
<dbReference type="Gene3D" id="1.20.1070.10">
    <property type="entry name" value="Rhodopsin 7-helix transmembrane proteins"/>
    <property type="match status" value="1"/>
</dbReference>
<evidence type="ECO:0000256" key="11">
    <source>
        <dbReference type="RuleBase" id="RU364061"/>
    </source>
</evidence>
<evidence type="ECO:0000313" key="15">
    <source>
        <dbReference type="RefSeq" id="XP_005087475.2"/>
    </source>
</evidence>
<dbReference type="RefSeq" id="XP_005087475.2">
    <property type="nucleotide sequence ID" value="XM_005087418.2"/>
</dbReference>
<feature type="compositionally biased region" description="Basic and acidic residues" evidence="12">
    <location>
        <begin position="342"/>
        <end position="364"/>
    </location>
</feature>
<evidence type="ECO:0000256" key="5">
    <source>
        <dbReference type="ARBA" id="ARBA00022692"/>
    </source>
</evidence>
<keyword evidence="6 11" id="KW-1133">Transmembrane helix</keyword>
<evidence type="ECO:0000256" key="12">
    <source>
        <dbReference type="SAM" id="MobiDB-lite"/>
    </source>
</evidence>
<comment type="subcellular location">
    <subcellularLocation>
        <location evidence="1 11">Cell membrane</location>
        <topology evidence="1 11">Multi-pass membrane protein</topology>
    </subcellularLocation>
</comment>
<organism evidence="14 15">
    <name type="scientific">Mesocricetus auratus</name>
    <name type="common">Golden hamster</name>
    <dbReference type="NCBI Taxonomy" id="10036"/>
    <lineage>
        <taxon>Eukaryota</taxon>
        <taxon>Metazoa</taxon>
        <taxon>Chordata</taxon>
        <taxon>Craniata</taxon>
        <taxon>Vertebrata</taxon>
        <taxon>Euteleostomi</taxon>
        <taxon>Mammalia</taxon>
        <taxon>Eutheria</taxon>
        <taxon>Euarchontoglires</taxon>
        <taxon>Glires</taxon>
        <taxon>Rodentia</taxon>
        <taxon>Myomorpha</taxon>
        <taxon>Muroidea</taxon>
        <taxon>Cricetidae</taxon>
        <taxon>Cricetinae</taxon>
        <taxon>Mesocricetus</taxon>
    </lineage>
</organism>
<evidence type="ECO:0000256" key="8">
    <source>
        <dbReference type="ARBA" id="ARBA00023136"/>
    </source>
</evidence>
<dbReference type="eggNOG" id="ENOG502SNRJ">
    <property type="taxonomic scope" value="Eukaryota"/>
</dbReference>
<dbReference type="KEGG" id="maua:101842222"/>
<feature type="region of interest" description="Disordered" evidence="12">
    <location>
        <begin position="339"/>
        <end position="380"/>
    </location>
</feature>
<comment type="similarity">
    <text evidence="2 11">Belongs to the G-protein coupled receptor 1 family.</text>
</comment>
<gene>
    <name evidence="15" type="primary">LOC101842222</name>
</gene>
<keyword evidence="14" id="KW-1185">Reference proteome</keyword>
<dbReference type="PROSITE" id="PS50262">
    <property type="entry name" value="G_PROTEIN_RECEP_F1_2"/>
    <property type="match status" value="1"/>
</dbReference>
<feature type="transmembrane region" description="Helical" evidence="11">
    <location>
        <begin position="185"/>
        <end position="203"/>
    </location>
</feature>
<name>A0A1U7R4Q4_MESAU</name>
<feature type="domain" description="G-protein coupled receptors family 1 profile" evidence="13">
    <location>
        <begin position="18"/>
        <end position="280"/>
    </location>
</feature>
<evidence type="ECO:0000259" key="13">
    <source>
        <dbReference type="PROSITE" id="PS50262"/>
    </source>
</evidence>
<keyword evidence="7 11" id="KW-0297">G-protein coupled receptor</keyword>
<keyword evidence="10 11" id="KW-0807">Transducer</keyword>
<keyword evidence="3 11" id="KW-1003">Cell membrane</keyword>
<dbReference type="GO" id="GO:0016503">
    <property type="term" value="F:pheromone receptor activity"/>
    <property type="evidence" value="ECO:0007669"/>
    <property type="project" value="InterPro"/>
</dbReference>
<feature type="transmembrane region" description="Helical" evidence="11">
    <location>
        <begin position="124"/>
        <end position="143"/>
    </location>
</feature>
<dbReference type="GO" id="GO:0019236">
    <property type="term" value="P:response to pheromone"/>
    <property type="evidence" value="ECO:0007669"/>
    <property type="project" value="UniProtKB-KW"/>
</dbReference>
<dbReference type="InterPro" id="IPR017452">
    <property type="entry name" value="GPCR_Rhodpsn_7TM"/>
</dbReference>
<evidence type="ECO:0000256" key="3">
    <source>
        <dbReference type="ARBA" id="ARBA00022475"/>
    </source>
</evidence>
<protein>
    <recommendedName>
        <fullName evidence="11">Vomeronasal type-1 receptor</fullName>
    </recommendedName>
</protein>
<dbReference type="GeneID" id="101842222"/>
<evidence type="ECO:0000256" key="6">
    <source>
        <dbReference type="ARBA" id="ARBA00022989"/>
    </source>
</evidence>
<keyword evidence="5 11" id="KW-0812">Transmembrane</keyword>
<dbReference type="GO" id="GO:0007606">
    <property type="term" value="P:sensory perception of chemical stimulus"/>
    <property type="evidence" value="ECO:0007669"/>
    <property type="project" value="UniProtKB-ARBA"/>
</dbReference>
<keyword evidence="9 11" id="KW-0675">Receptor</keyword>
<proteinExistence type="inferred from homology"/>
<feature type="transmembrane region" description="Helical" evidence="11">
    <location>
        <begin position="12"/>
        <end position="33"/>
    </location>
</feature>
<sequence>MSSLKNVLYFQVGLGVLNNMFLLFCYVFIILVHKSKLMDLISCQLTFIHIVLILSGEDIWLTGIFESLNFENDFKCKATFYVNRIMRSLSICITCLLSVFQAVTISPSTPLLAKFKHKLKKYMIYAFLFIWALNLSFSTRWIFYVGAFTNMSETNQIKITKYCSLLPMNYIIRAIILTVTTSRDAFIVGVMMTTSAYMVIILFRHQRQCKHLHSLSHLRASPEKRATQTILMLVVVFVVMYWVDFIISSSVLLLWMADPAANAVQKFVLNVYPTITPLVQISSDNRIINILQNTQLQCHSLVVITLGFNHLLEQQQKPEHGSRQLTWWWQQQEEFIQGKPAAHGEKEPAIGKADTGDMQKRHTWQEVSTQSCLKAERASG</sequence>
<dbReference type="GO" id="GO:0005886">
    <property type="term" value="C:plasma membrane"/>
    <property type="evidence" value="ECO:0007669"/>
    <property type="project" value="UniProtKB-SubCell"/>
</dbReference>
<reference evidence="15" key="1">
    <citation type="submission" date="2025-08" db="UniProtKB">
        <authorList>
            <consortium name="RefSeq"/>
        </authorList>
    </citation>
    <scope>IDENTIFICATION</scope>
    <source>
        <tissue evidence="15">Liver</tissue>
    </source>
</reference>
<dbReference type="SUPFAM" id="SSF81321">
    <property type="entry name" value="Family A G protein-coupled receptor-like"/>
    <property type="match status" value="1"/>
</dbReference>
<evidence type="ECO:0000256" key="1">
    <source>
        <dbReference type="ARBA" id="ARBA00004651"/>
    </source>
</evidence>
<dbReference type="AlphaFoldDB" id="A0A1U7R4Q4"/>
<dbReference type="Pfam" id="PF03402">
    <property type="entry name" value="V1R"/>
    <property type="match status" value="1"/>
</dbReference>
<evidence type="ECO:0000313" key="14">
    <source>
        <dbReference type="Proteomes" id="UP000886700"/>
    </source>
</evidence>
<dbReference type="PRINTS" id="PR01534">
    <property type="entry name" value="VOMERONASL1R"/>
</dbReference>
<evidence type="ECO:0000256" key="10">
    <source>
        <dbReference type="ARBA" id="ARBA00023224"/>
    </source>
</evidence>
<evidence type="ECO:0000256" key="2">
    <source>
        <dbReference type="ARBA" id="ARBA00010663"/>
    </source>
</evidence>
<accession>A0A1U7R4Q4</accession>
<dbReference type="OrthoDB" id="9606139at2759"/>
<keyword evidence="4 11" id="KW-0589">Pheromone response</keyword>
<dbReference type="Proteomes" id="UP000886700">
    <property type="component" value="Unplaced"/>
</dbReference>
<evidence type="ECO:0000256" key="9">
    <source>
        <dbReference type="ARBA" id="ARBA00023170"/>
    </source>
</evidence>